<protein>
    <submittedName>
        <fullName evidence="1">Uncharacterized protein</fullName>
    </submittedName>
</protein>
<comment type="caution">
    <text evidence="1">The sequence shown here is derived from an EMBL/GenBank/DDBJ whole genome shotgun (WGS) entry which is preliminary data.</text>
</comment>
<evidence type="ECO:0000313" key="2">
    <source>
        <dbReference type="Proteomes" id="UP001064048"/>
    </source>
</evidence>
<reference evidence="1 2" key="1">
    <citation type="journal article" date="2022" name="Genome Biol. Evol.">
        <title>The Spruce Budworm Genome: Reconstructing the Evolutionary History of Antifreeze Proteins.</title>
        <authorList>
            <person name="Beliveau C."/>
            <person name="Gagne P."/>
            <person name="Picq S."/>
            <person name="Vernygora O."/>
            <person name="Keeling C.I."/>
            <person name="Pinkney K."/>
            <person name="Doucet D."/>
            <person name="Wen F."/>
            <person name="Johnston J.S."/>
            <person name="Maaroufi H."/>
            <person name="Boyle B."/>
            <person name="Laroche J."/>
            <person name="Dewar K."/>
            <person name="Juretic N."/>
            <person name="Blackburn G."/>
            <person name="Nisole A."/>
            <person name="Brunet B."/>
            <person name="Brandao M."/>
            <person name="Lumley L."/>
            <person name="Duan J."/>
            <person name="Quan G."/>
            <person name="Lucarotti C.J."/>
            <person name="Roe A.D."/>
            <person name="Sperling F.A.H."/>
            <person name="Levesque R.C."/>
            <person name="Cusson M."/>
        </authorList>
    </citation>
    <scope>NUCLEOTIDE SEQUENCE [LARGE SCALE GENOMIC DNA]</scope>
    <source>
        <strain evidence="1">Glfc:IPQL:Cfum</strain>
    </source>
</reference>
<keyword evidence="2" id="KW-1185">Reference proteome</keyword>
<evidence type="ECO:0000313" key="1">
    <source>
        <dbReference type="EMBL" id="KAI8434316.1"/>
    </source>
</evidence>
<sequence length="356" mass="41667">MIRKKTNHLNLALINVRSLSTGHDELSAAIDRYKPDLIALNETWLRKEEEKFVPAIAGYTLKSNPRLNGKKGGGVGFYIRKGVRARIKDHPPSQLEQMWLELQRSLVQLVNEPTRITDESATTLDLIITDCPSFVKSIHLHHNPKISDHAMVIAELTIKRQKPVPLYIYKRQLSKIDTIAFEADLNSISWEEVRAPLDVNEKVSLFNHYIIALFDKHSPVRQIRINRQSYPWITENIKTMMDLRDAAFKKARRTKKDSHKDYYKILRNYTQGALEREKKAYFTFYVNKNQSQPKRMWNHIKYSTIMGDSDRPQIPEQLCNPDAINNFFLKLPVYICLTEDNREVRVDIVFKYQLPF</sequence>
<dbReference type="Proteomes" id="UP001064048">
    <property type="component" value="Chromosome 21"/>
</dbReference>
<proteinExistence type="predicted"/>
<dbReference type="EMBL" id="CM046121">
    <property type="protein sequence ID" value="KAI8434316.1"/>
    <property type="molecule type" value="Genomic_DNA"/>
</dbReference>
<gene>
    <name evidence="1" type="ORF">MSG28_012397</name>
</gene>
<name>A0ACC0KDP5_CHOFU</name>
<accession>A0ACC0KDP5</accession>
<organism evidence="1 2">
    <name type="scientific">Choristoneura fumiferana</name>
    <name type="common">Spruce budworm moth</name>
    <name type="synonym">Archips fumiferana</name>
    <dbReference type="NCBI Taxonomy" id="7141"/>
    <lineage>
        <taxon>Eukaryota</taxon>
        <taxon>Metazoa</taxon>
        <taxon>Ecdysozoa</taxon>
        <taxon>Arthropoda</taxon>
        <taxon>Hexapoda</taxon>
        <taxon>Insecta</taxon>
        <taxon>Pterygota</taxon>
        <taxon>Neoptera</taxon>
        <taxon>Endopterygota</taxon>
        <taxon>Lepidoptera</taxon>
        <taxon>Glossata</taxon>
        <taxon>Ditrysia</taxon>
        <taxon>Tortricoidea</taxon>
        <taxon>Tortricidae</taxon>
        <taxon>Tortricinae</taxon>
        <taxon>Choristoneura</taxon>
    </lineage>
</organism>